<protein>
    <submittedName>
        <fullName evidence="1">Uncharacterized protein</fullName>
    </submittedName>
</protein>
<dbReference type="AlphaFoldDB" id="A0A645GED1"/>
<sequence>MKIGVSLLIGERKTELASLLLHLLSLLALANRGEGVHALGKSFHRFDLTSPKLLSLDKGFDEFGNICNRAALCKGIQAGFLQVGLLEQAFIAEDLTRPCVGNENSLMQHQRALGIFQGKVHIVRNEKDGKAECAIQFREELHQGRIA</sequence>
<organism evidence="1">
    <name type="scientific">bioreactor metagenome</name>
    <dbReference type="NCBI Taxonomy" id="1076179"/>
    <lineage>
        <taxon>unclassified sequences</taxon>
        <taxon>metagenomes</taxon>
        <taxon>ecological metagenomes</taxon>
    </lineage>
</organism>
<evidence type="ECO:0000313" key="1">
    <source>
        <dbReference type="EMBL" id="MPN24372.1"/>
    </source>
</evidence>
<accession>A0A645GED1</accession>
<comment type="caution">
    <text evidence="1">The sequence shown here is derived from an EMBL/GenBank/DDBJ whole genome shotgun (WGS) entry which is preliminary data.</text>
</comment>
<reference evidence="1" key="1">
    <citation type="submission" date="2019-08" db="EMBL/GenBank/DDBJ databases">
        <authorList>
            <person name="Kucharzyk K."/>
            <person name="Murdoch R.W."/>
            <person name="Higgins S."/>
            <person name="Loffler F."/>
        </authorList>
    </citation>
    <scope>NUCLEOTIDE SEQUENCE</scope>
</reference>
<dbReference type="EMBL" id="VSSQ01073203">
    <property type="protein sequence ID" value="MPN24372.1"/>
    <property type="molecule type" value="Genomic_DNA"/>
</dbReference>
<name>A0A645GED1_9ZZZZ</name>
<proteinExistence type="predicted"/>
<gene>
    <name evidence="1" type="ORF">SDC9_171770</name>
</gene>